<dbReference type="AlphaFoldDB" id="A0A4R9K2Y2"/>
<protein>
    <submittedName>
        <fullName evidence="2">Uncharacterized protein</fullName>
    </submittedName>
</protein>
<sequence length="195" mass="21625">MLPFLLIASYTLFGQGGTGSLLNFNVKEVTARIQDLALYPNLSKKRLYGAVTKGETIRFDLRATESQPQSIGIGIAGDGTLREWQLTVYNGEGPDDSAQILRREKIVGENQWVFEILAPPEDVVVEIRNLSSTGAIAVVEVVHGFYYGYSVDKENSTKPVMQNPAQKVSPTDTEKLSPIDTQNRVEFFRTPITKD</sequence>
<evidence type="ECO:0000256" key="1">
    <source>
        <dbReference type="SAM" id="MobiDB-lite"/>
    </source>
</evidence>
<dbReference type="EMBL" id="RQGD01000025">
    <property type="protein sequence ID" value="TGL59230.1"/>
    <property type="molecule type" value="Genomic_DNA"/>
</dbReference>
<dbReference type="Proteomes" id="UP000297693">
    <property type="component" value="Unassembled WGS sequence"/>
</dbReference>
<organism evidence="2 3">
    <name type="scientific">Leptospira ognonensis</name>
    <dbReference type="NCBI Taxonomy" id="2484945"/>
    <lineage>
        <taxon>Bacteria</taxon>
        <taxon>Pseudomonadati</taxon>
        <taxon>Spirochaetota</taxon>
        <taxon>Spirochaetia</taxon>
        <taxon>Leptospirales</taxon>
        <taxon>Leptospiraceae</taxon>
        <taxon>Leptospira</taxon>
    </lineage>
</organism>
<feature type="region of interest" description="Disordered" evidence="1">
    <location>
        <begin position="159"/>
        <end position="180"/>
    </location>
</feature>
<gene>
    <name evidence="2" type="ORF">EHQ58_09565</name>
</gene>
<proteinExistence type="predicted"/>
<name>A0A4R9K2Y2_9LEPT</name>
<keyword evidence="3" id="KW-1185">Reference proteome</keyword>
<reference evidence="2" key="1">
    <citation type="journal article" date="2019" name="PLoS Negl. Trop. Dis.">
        <title>Revisiting the worldwide diversity of Leptospira species in the environment.</title>
        <authorList>
            <person name="Vincent A.T."/>
            <person name="Schiettekatte O."/>
            <person name="Bourhy P."/>
            <person name="Veyrier F.J."/>
            <person name="Picardeau M."/>
        </authorList>
    </citation>
    <scope>NUCLEOTIDE SEQUENCE [LARGE SCALE GENOMIC DNA]</scope>
    <source>
        <strain evidence="2">201702476</strain>
    </source>
</reference>
<dbReference type="OrthoDB" id="342408at2"/>
<feature type="compositionally biased region" description="Polar residues" evidence="1">
    <location>
        <begin position="159"/>
        <end position="171"/>
    </location>
</feature>
<evidence type="ECO:0000313" key="2">
    <source>
        <dbReference type="EMBL" id="TGL59230.1"/>
    </source>
</evidence>
<comment type="caution">
    <text evidence="2">The sequence shown here is derived from an EMBL/GenBank/DDBJ whole genome shotgun (WGS) entry which is preliminary data.</text>
</comment>
<accession>A0A4R9K2Y2</accession>
<evidence type="ECO:0000313" key="3">
    <source>
        <dbReference type="Proteomes" id="UP000297693"/>
    </source>
</evidence>